<reference evidence="8" key="4">
    <citation type="submission" date="2020-10" db="EMBL/GenBank/DDBJ databases">
        <authorList>
            <person name="Bassil N.M."/>
            <person name="Lloyd J.R."/>
        </authorList>
    </citation>
    <scope>NUCLEOTIDE SEQUENCE</scope>
    <source>
        <strain evidence="8">NB2006</strain>
    </source>
</reference>
<accession>A0A1S2KXJ1</accession>
<keyword evidence="4 5" id="KW-0560">Oxidoreductase</keyword>
<evidence type="ECO:0000313" key="9">
    <source>
        <dbReference type="Proteomes" id="UP000180175"/>
    </source>
</evidence>
<gene>
    <name evidence="8" type="primary">nfsA</name>
    <name evidence="8" type="ORF">AWH56_016250</name>
    <name evidence="7" type="ORF">AWH56_22400</name>
</gene>
<dbReference type="RefSeq" id="WP_071319261.1">
    <property type="nucleotide sequence ID" value="NZ_CP063356.2"/>
</dbReference>
<reference evidence="8 9" key="3">
    <citation type="journal article" date="2019" name="Int. J. Syst. Evol. Microbiol.">
        <title>Anaerobacillus isosaccharinicus sp. nov., an alkaliphilic bacterium which degrades isosaccharinic acid.</title>
        <authorList>
            <person name="Bassil N.M."/>
            <person name="Lloyd J.R."/>
        </authorList>
    </citation>
    <scope>NUCLEOTIDE SEQUENCE [LARGE SCALE GENOMIC DNA]</scope>
    <source>
        <strain evidence="8 9">NB2006</strain>
    </source>
</reference>
<dbReference type="Pfam" id="PF00881">
    <property type="entry name" value="Nitroreductase"/>
    <property type="match status" value="1"/>
</dbReference>
<evidence type="ECO:0000256" key="2">
    <source>
        <dbReference type="ARBA" id="ARBA00022630"/>
    </source>
</evidence>
<sequence length="249" mass="28157">MNDTIKLLQNHVSIRNFKDEELTEEQIKTIVKSAQMAATSSFMQAYSIIGVKNKDTKQKLAELAGNQAYVAKNGHFFVFCADFYRHKLGAELEQFNEPLATESTEKFLVGSIDASLAAQNAVIAAESMGLGTVYIGGIRSNIEKVSKLLKLPDHVIPIVGLAVGYSDQESSIKPRLPLENVYHVDQYEQNVELTKKQLQNYNQVISAYYSQRTNGIRNERWTEQMTKMLASEKRLTLKSFLIQKQFLLK</sequence>
<proteinExistence type="inferred from homology"/>
<dbReference type="AlphaFoldDB" id="A0A1S2KXJ1"/>
<keyword evidence="3 5" id="KW-0288">FMN</keyword>
<dbReference type="GO" id="GO:0052873">
    <property type="term" value="F:FMN reductase (NADPH) activity"/>
    <property type="evidence" value="ECO:0007669"/>
    <property type="project" value="UniProtKB-EC"/>
</dbReference>
<dbReference type="EMBL" id="CP063356">
    <property type="protein sequence ID" value="QOY34273.1"/>
    <property type="molecule type" value="Genomic_DNA"/>
</dbReference>
<dbReference type="InterPro" id="IPR016446">
    <property type="entry name" value="Flavin_OxRdtase_Frp"/>
</dbReference>
<dbReference type="EC" id="1.5.1.38" evidence="8"/>
<dbReference type="Gene3D" id="3.40.109.10">
    <property type="entry name" value="NADH Oxidase"/>
    <property type="match status" value="1"/>
</dbReference>
<comment type="similarity">
    <text evidence="1 5">Belongs to the flavin oxidoreductase frp family.</text>
</comment>
<dbReference type="InterPro" id="IPR000415">
    <property type="entry name" value="Nitroreductase-like"/>
</dbReference>
<reference evidence="8 9" key="2">
    <citation type="journal article" date="2017" name="Genome Announc.">
        <title>Draft Genome Sequences of Four Alkaliphilic Bacteria Belonging to the Anaerobacillus Genus.</title>
        <authorList>
            <person name="Bassil N.M."/>
            <person name="Lloyd J.R."/>
        </authorList>
    </citation>
    <scope>NUCLEOTIDE SEQUENCE [LARGE SCALE GENOMIC DNA]</scope>
    <source>
        <strain evidence="8 9">NB2006</strain>
    </source>
</reference>
<keyword evidence="5" id="KW-0521">NADP</keyword>
<dbReference type="NCBIfam" id="NF008033">
    <property type="entry name" value="PRK10765.1"/>
    <property type="match status" value="1"/>
</dbReference>
<dbReference type="KEGG" id="aia:AWH56_016250"/>
<organism evidence="7 9">
    <name type="scientific">Anaerobacillus isosaccharinicus</name>
    <dbReference type="NCBI Taxonomy" id="1532552"/>
    <lineage>
        <taxon>Bacteria</taxon>
        <taxon>Bacillati</taxon>
        <taxon>Bacillota</taxon>
        <taxon>Bacilli</taxon>
        <taxon>Bacillales</taxon>
        <taxon>Bacillaceae</taxon>
        <taxon>Anaerobacillus</taxon>
    </lineage>
</organism>
<dbReference type="PANTHER" id="PTHR43425:SF3">
    <property type="entry name" value="NADPH-DEPENDENT OXIDOREDUCTASE"/>
    <property type="match status" value="1"/>
</dbReference>
<dbReference type="CDD" id="cd02146">
    <property type="entry name" value="NfsA-like"/>
    <property type="match status" value="1"/>
</dbReference>
<evidence type="ECO:0000259" key="6">
    <source>
        <dbReference type="Pfam" id="PF00881"/>
    </source>
</evidence>
<dbReference type="SUPFAM" id="SSF55469">
    <property type="entry name" value="FMN-dependent nitroreductase-like"/>
    <property type="match status" value="1"/>
</dbReference>
<evidence type="ECO:0000256" key="1">
    <source>
        <dbReference type="ARBA" id="ARBA00008366"/>
    </source>
</evidence>
<evidence type="ECO:0000256" key="3">
    <source>
        <dbReference type="ARBA" id="ARBA00022643"/>
    </source>
</evidence>
<feature type="domain" description="Nitroreductase" evidence="6">
    <location>
        <begin position="11"/>
        <end position="165"/>
    </location>
</feature>
<dbReference type="Proteomes" id="UP000180175">
    <property type="component" value="Chromosome"/>
</dbReference>
<dbReference type="EMBL" id="LQXD01000197">
    <property type="protein sequence ID" value="OIJ04844.1"/>
    <property type="molecule type" value="Genomic_DNA"/>
</dbReference>
<dbReference type="PIRSF" id="PIRSF005426">
    <property type="entry name" value="Frp"/>
    <property type="match status" value="1"/>
</dbReference>
<name>A0A1S2KXJ1_9BACI</name>
<evidence type="ECO:0000256" key="5">
    <source>
        <dbReference type="PIRNR" id="PIRNR005426"/>
    </source>
</evidence>
<dbReference type="InterPro" id="IPR029479">
    <property type="entry name" value="Nitroreductase"/>
</dbReference>
<evidence type="ECO:0000313" key="7">
    <source>
        <dbReference type="EMBL" id="OIJ04844.1"/>
    </source>
</evidence>
<evidence type="ECO:0000313" key="8">
    <source>
        <dbReference type="EMBL" id="QOY34273.1"/>
    </source>
</evidence>
<dbReference type="PANTHER" id="PTHR43425">
    <property type="entry name" value="OXYGEN-INSENSITIVE NADPH NITROREDUCTASE"/>
    <property type="match status" value="1"/>
</dbReference>
<evidence type="ECO:0000256" key="4">
    <source>
        <dbReference type="ARBA" id="ARBA00023002"/>
    </source>
</evidence>
<protein>
    <submittedName>
        <fullName evidence="7">NADPH-dependent oxidoreductase</fullName>
    </submittedName>
    <submittedName>
        <fullName evidence="8">Oxygen-insensitive NADPH nitroreductase</fullName>
        <ecNumber evidence="8">1.5.1.38</ecNumber>
    </submittedName>
</protein>
<keyword evidence="2 5" id="KW-0285">Flavoprotein</keyword>
<reference evidence="7 9" key="1">
    <citation type="submission" date="2016-10" db="EMBL/GenBank/DDBJ databases">
        <title>Draft genome sequences of four alkaliphilic bacteria belonging to the Anaerobacillus genus.</title>
        <authorList>
            <person name="Bassil N.M."/>
            <person name="Lloyd J.R."/>
        </authorList>
    </citation>
    <scope>NUCLEOTIDE SEQUENCE [LARGE SCALE GENOMIC DNA]</scope>
    <source>
        <strain evidence="7 9">NB2006</strain>
    </source>
</reference>
<keyword evidence="9" id="KW-1185">Reference proteome</keyword>
<dbReference type="OrthoDB" id="9775805at2"/>